<accession>M2RGD5</accession>
<dbReference type="EMBL" id="KB445278">
    <property type="protein sequence ID" value="EMD43470.1"/>
    <property type="molecule type" value="Genomic_DNA"/>
</dbReference>
<dbReference type="VEuPathDB" id="AmoebaDB:EHI5A_177390"/>
<protein>
    <submittedName>
        <fullName evidence="1">Protein kinase domain containing protein</fullName>
    </submittedName>
</protein>
<gene>
    <name evidence="1" type="ORF">EHI5A_177390</name>
</gene>
<proteinExistence type="predicted"/>
<reference evidence="1 2" key="1">
    <citation type="submission" date="2013-02" db="EMBL/GenBank/DDBJ databases">
        <authorList>
            <person name="Hannick L."/>
            <person name="Zafar N."/>
            <person name="Lorenzi H."/>
            <person name="Ali I.A."/>
            <person name="Petri W.P."/>
            <person name="Caler E."/>
        </authorList>
    </citation>
    <scope>NUCLEOTIDE SEQUENCE [LARGE SCALE GENOMIC DNA]</scope>
    <source>
        <strain evidence="1 2">KU27</strain>
    </source>
</reference>
<keyword evidence="1" id="KW-0808">Transferase</keyword>
<name>M2RGD5_ENTHI</name>
<dbReference type="GO" id="GO:0016301">
    <property type="term" value="F:kinase activity"/>
    <property type="evidence" value="ECO:0007669"/>
    <property type="project" value="UniProtKB-KW"/>
</dbReference>
<dbReference type="AlphaFoldDB" id="M2RGD5"/>
<sequence>MTSLHLSRAPKPSRRILDDMLPPFIGKYTRGLLLGETELGLMYSGFNTTTKEIVSLIHVINPEYCSSEDSIRVC</sequence>
<keyword evidence="1" id="KW-0418">Kinase</keyword>
<organism evidence="1 2">
    <name type="scientific">Entamoeba histolytica KU27</name>
    <dbReference type="NCBI Taxonomy" id="885311"/>
    <lineage>
        <taxon>Eukaryota</taxon>
        <taxon>Amoebozoa</taxon>
        <taxon>Evosea</taxon>
        <taxon>Archamoebae</taxon>
        <taxon>Mastigamoebida</taxon>
        <taxon>Entamoebidae</taxon>
        <taxon>Entamoeba</taxon>
    </lineage>
</organism>
<dbReference type="Proteomes" id="UP000011755">
    <property type="component" value="Unassembled WGS sequence"/>
</dbReference>
<evidence type="ECO:0000313" key="1">
    <source>
        <dbReference type="EMBL" id="EMD43470.1"/>
    </source>
</evidence>
<evidence type="ECO:0000313" key="2">
    <source>
        <dbReference type="Proteomes" id="UP000011755"/>
    </source>
</evidence>